<dbReference type="InterPro" id="IPR014710">
    <property type="entry name" value="RmlC-like_jellyroll"/>
</dbReference>
<keyword evidence="4" id="KW-1185">Reference proteome</keyword>
<dbReference type="Gene3D" id="2.60.120.10">
    <property type="entry name" value="Jelly Rolls"/>
    <property type="match status" value="1"/>
</dbReference>
<dbReference type="AlphaFoldDB" id="A0A8J7K8M8"/>
<protein>
    <submittedName>
        <fullName evidence="3">Cyclic nucleotide-binding domain-containing protein</fullName>
    </submittedName>
</protein>
<dbReference type="InterPro" id="IPR050397">
    <property type="entry name" value="Env_Response_Regulators"/>
</dbReference>
<reference evidence="3" key="1">
    <citation type="submission" date="2020-10" db="EMBL/GenBank/DDBJ databases">
        <title>Bacterium isolated from coastal waters sediment.</title>
        <authorList>
            <person name="Chen R.-J."/>
            <person name="Lu D.-C."/>
            <person name="Zhu K.-L."/>
            <person name="Du Z.-J."/>
        </authorList>
    </citation>
    <scope>NUCLEOTIDE SEQUENCE</scope>
    <source>
        <strain evidence="3">N1Y112</strain>
    </source>
</reference>
<proteinExistence type="predicted"/>
<dbReference type="SMART" id="SM00100">
    <property type="entry name" value="cNMP"/>
    <property type="match status" value="1"/>
</dbReference>
<dbReference type="PROSITE" id="PS00889">
    <property type="entry name" value="CNMP_BINDING_2"/>
    <property type="match status" value="1"/>
</dbReference>
<organism evidence="3 4">
    <name type="scientific">Pontibacterium sinense</name>
    <dbReference type="NCBI Taxonomy" id="2781979"/>
    <lineage>
        <taxon>Bacteria</taxon>
        <taxon>Pseudomonadati</taxon>
        <taxon>Pseudomonadota</taxon>
        <taxon>Gammaproteobacteria</taxon>
        <taxon>Oceanospirillales</taxon>
        <taxon>Oceanospirillaceae</taxon>
        <taxon>Pontibacterium</taxon>
    </lineage>
</organism>
<evidence type="ECO:0000259" key="2">
    <source>
        <dbReference type="PROSITE" id="PS50042"/>
    </source>
</evidence>
<dbReference type="PRINTS" id="PR00103">
    <property type="entry name" value="CAMPKINASE"/>
</dbReference>
<dbReference type="InterPro" id="IPR000595">
    <property type="entry name" value="cNMP-bd_dom"/>
</dbReference>
<dbReference type="PROSITE" id="PS50042">
    <property type="entry name" value="CNMP_BINDING_3"/>
    <property type="match status" value="1"/>
</dbReference>
<dbReference type="Proteomes" id="UP000640333">
    <property type="component" value="Unassembled WGS sequence"/>
</dbReference>
<dbReference type="InterPro" id="IPR018488">
    <property type="entry name" value="cNMP-bd_CS"/>
</dbReference>
<dbReference type="GO" id="GO:0005829">
    <property type="term" value="C:cytosol"/>
    <property type="evidence" value="ECO:0007669"/>
    <property type="project" value="TreeGrafter"/>
</dbReference>
<dbReference type="InterPro" id="IPR018490">
    <property type="entry name" value="cNMP-bd_dom_sf"/>
</dbReference>
<dbReference type="Pfam" id="PF00027">
    <property type="entry name" value="cNMP_binding"/>
    <property type="match status" value="1"/>
</dbReference>
<feature type="region of interest" description="Disordered" evidence="1">
    <location>
        <begin position="125"/>
        <end position="144"/>
    </location>
</feature>
<feature type="domain" description="Cyclic nucleotide-binding" evidence="2">
    <location>
        <begin position="12"/>
        <end position="84"/>
    </location>
</feature>
<dbReference type="CDD" id="cd00038">
    <property type="entry name" value="CAP_ED"/>
    <property type="match status" value="1"/>
</dbReference>
<evidence type="ECO:0000313" key="3">
    <source>
        <dbReference type="EMBL" id="MBE9395806.1"/>
    </source>
</evidence>
<sequence length="144" mass="15732">MPDQKAPSALSFSDGELIVAQGETDTKMFIILEGGAEASNVINGEKVLLQRFEVGDFFGEMSLLEGLPRSADIHAVGETRVTTIGGGGLMHRIRKDPTFALEMLKSLSSRLRSTTELYQDQVIERQSLQQPANGMKNGSEPDYD</sequence>
<dbReference type="PANTHER" id="PTHR24567">
    <property type="entry name" value="CRP FAMILY TRANSCRIPTIONAL REGULATORY PROTEIN"/>
    <property type="match status" value="1"/>
</dbReference>
<dbReference type="EMBL" id="JADEYS010000001">
    <property type="protein sequence ID" value="MBE9395806.1"/>
    <property type="molecule type" value="Genomic_DNA"/>
</dbReference>
<dbReference type="SUPFAM" id="SSF51206">
    <property type="entry name" value="cAMP-binding domain-like"/>
    <property type="match status" value="1"/>
</dbReference>
<comment type="caution">
    <text evidence="3">The sequence shown here is derived from an EMBL/GenBank/DDBJ whole genome shotgun (WGS) entry which is preliminary data.</text>
</comment>
<name>A0A8J7K8M8_9GAMM</name>
<evidence type="ECO:0000256" key="1">
    <source>
        <dbReference type="SAM" id="MobiDB-lite"/>
    </source>
</evidence>
<gene>
    <name evidence="3" type="ORF">IOQ59_00885</name>
</gene>
<dbReference type="PANTHER" id="PTHR24567:SF74">
    <property type="entry name" value="HTH-TYPE TRANSCRIPTIONAL REGULATOR ARCR"/>
    <property type="match status" value="1"/>
</dbReference>
<dbReference type="GO" id="GO:0003700">
    <property type="term" value="F:DNA-binding transcription factor activity"/>
    <property type="evidence" value="ECO:0007669"/>
    <property type="project" value="TreeGrafter"/>
</dbReference>
<evidence type="ECO:0000313" key="4">
    <source>
        <dbReference type="Proteomes" id="UP000640333"/>
    </source>
</evidence>
<dbReference type="RefSeq" id="WP_193951364.1">
    <property type="nucleotide sequence ID" value="NZ_JADEYS010000001.1"/>
</dbReference>
<accession>A0A8J7K8M8</accession>